<proteinExistence type="predicted"/>
<evidence type="ECO:0000313" key="2">
    <source>
        <dbReference type="EMBL" id="CAB4682611.1"/>
    </source>
</evidence>
<dbReference type="EMBL" id="CAEZXN010000066">
    <property type="protein sequence ID" value="CAB4709608.1"/>
    <property type="molecule type" value="Genomic_DNA"/>
</dbReference>
<evidence type="ECO:0000313" key="4">
    <source>
        <dbReference type="EMBL" id="CAB5077779.1"/>
    </source>
</evidence>
<accession>A0A6J6QL42</accession>
<dbReference type="EMBL" id="CAEZXB010000029">
    <property type="protein sequence ID" value="CAB4682611.1"/>
    <property type="molecule type" value="Genomic_DNA"/>
</dbReference>
<reference evidence="3" key="1">
    <citation type="submission" date="2020-05" db="EMBL/GenBank/DDBJ databases">
        <authorList>
            <person name="Chiriac C."/>
            <person name="Salcher M."/>
            <person name="Ghai R."/>
            <person name="Kavagutti S V."/>
        </authorList>
    </citation>
    <scope>NUCLEOTIDE SEQUENCE</scope>
</reference>
<gene>
    <name evidence="2" type="ORF">UFOPK2342_01276</name>
    <name evidence="3" type="ORF">UFOPK2423_01654</name>
    <name evidence="4" type="ORF">UFOPK4367_01345</name>
</gene>
<evidence type="ECO:0000313" key="3">
    <source>
        <dbReference type="EMBL" id="CAB4709608.1"/>
    </source>
</evidence>
<evidence type="ECO:0000256" key="1">
    <source>
        <dbReference type="SAM" id="Phobius"/>
    </source>
</evidence>
<keyword evidence="1" id="KW-0472">Membrane</keyword>
<keyword evidence="1" id="KW-1133">Transmembrane helix</keyword>
<keyword evidence="1" id="KW-0812">Transmembrane</keyword>
<protein>
    <submittedName>
        <fullName evidence="3">Unannotated protein</fullName>
    </submittedName>
</protein>
<organism evidence="3">
    <name type="scientific">freshwater metagenome</name>
    <dbReference type="NCBI Taxonomy" id="449393"/>
    <lineage>
        <taxon>unclassified sequences</taxon>
        <taxon>metagenomes</taxon>
        <taxon>ecological metagenomes</taxon>
    </lineage>
</organism>
<feature type="transmembrane region" description="Helical" evidence="1">
    <location>
        <begin position="15"/>
        <end position="36"/>
    </location>
</feature>
<name>A0A6J6QL42_9ZZZZ</name>
<dbReference type="EMBL" id="CAFBRC010000112">
    <property type="protein sequence ID" value="CAB5077779.1"/>
    <property type="molecule type" value="Genomic_DNA"/>
</dbReference>
<dbReference type="AlphaFoldDB" id="A0A6J6QL42"/>
<sequence length="82" mass="9075">MMDDWGYGHMQGGGAFMGVASLVIFVLLGVLVVWAIRTFAGGHAHHGKESAIDILDHRFARGEIAHDDYVRDREALRNALKK</sequence>